<reference evidence="2" key="2">
    <citation type="submission" date="2016-11" db="EMBL/GenBank/DDBJ databases">
        <authorList>
            <person name="Jaros S."/>
            <person name="Januszkiewicz K."/>
            <person name="Wedrychowicz H."/>
        </authorList>
    </citation>
    <scope>NUCLEOTIDE SEQUENCE [LARGE SCALE GENOMIC DNA]</scope>
    <source>
        <strain evidence="2">UWOS</strain>
    </source>
</reference>
<proteinExistence type="predicted"/>
<dbReference type="EMBL" id="FUWU01000034">
    <property type="protein sequence ID" value="SJZ90370.1"/>
    <property type="molecule type" value="Genomic_DNA"/>
</dbReference>
<dbReference type="AlphaFoldDB" id="A0A1M6SK63"/>
<dbReference type="Proteomes" id="UP000190449">
    <property type="component" value="Unassembled WGS sequence"/>
</dbReference>
<name>A0A1M6SK63_9BACT</name>
<organism evidence="2 4">
    <name type="scientific">Fibrobacter intestinalis</name>
    <dbReference type="NCBI Taxonomy" id="28122"/>
    <lineage>
        <taxon>Bacteria</taxon>
        <taxon>Pseudomonadati</taxon>
        <taxon>Fibrobacterota</taxon>
        <taxon>Fibrobacteria</taxon>
        <taxon>Fibrobacterales</taxon>
        <taxon>Fibrobacteraceae</taxon>
        <taxon>Fibrobacter</taxon>
    </lineage>
</organism>
<evidence type="ECO:0000313" key="2">
    <source>
        <dbReference type="EMBL" id="SHK45131.1"/>
    </source>
</evidence>
<dbReference type="RefSeq" id="WP_073303113.1">
    <property type="nucleotide sequence ID" value="NZ_FRAW01000006.1"/>
</dbReference>
<keyword evidence="4" id="KW-1185">Reference proteome</keyword>
<accession>A0A1T4PFM8</accession>
<reference evidence="3 5" key="3">
    <citation type="submission" date="2017-02" db="EMBL/GenBank/DDBJ databases">
        <authorList>
            <person name="Peterson S.W."/>
        </authorList>
    </citation>
    <scope>NUCLEOTIDE SEQUENCE [LARGE SCALE GENOMIC DNA]</scope>
    <source>
        <strain evidence="3 5">ATCC 43854</strain>
    </source>
</reference>
<evidence type="ECO:0000313" key="5">
    <source>
        <dbReference type="Proteomes" id="UP000190449"/>
    </source>
</evidence>
<protein>
    <submittedName>
        <fullName evidence="2">Uncharacterized protein</fullName>
    </submittedName>
</protein>
<reference evidence="4" key="1">
    <citation type="submission" date="2016-11" db="EMBL/GenBank/DDBJ databases">
        <authorList>
            <person name="Varghese N."/>
            <person name="Submissions S."/>
        </authorList>
    </citation>
    <scope>NUCLEOTIDE SEQUENCE [LARGE SCALE GENOMIC DNA]</scope>
    <source>
        <strain evidence="4">UWOS</strain>
    </source>
</reference>
<sequence length="139" mass="16129">MTKKSDTKPTKSISKKQPKHPLVQKIDVLLKKQGKKFSSAVRDFHGHCVDKKIHDAEEGTKDEKSWLSNFKKYRSRISEKSQDCPYRMLQELLHYLEGNIPIAPQPLLNLVENDPICEAMKKASKKIYQEIQDSDDENF</sequence>
<dbReference type="Proteomes" id="UP000184275">
    <property type="component" value="Unassembled WGS sequence"/>
</dbReference>
<feature type="region of interest" description="Disordered" evidence="1">
    <location>
        <begin position="1"/>
        <end position="20"/>
    </location>
</feature>
<evidence type="ECO:0000313" key="4">
    <source>
        <dbReference type="Proteomes" id="UP000184275"/>
    </source>
</evidence>
<dbReference type="STRING" id="28122.SAMN02745108_01920"/>
<accession>A0A1M6SK63</accession>
<evidence type="ECO:0000313" key="3">
    <source>
        <dbReference type="EMBL" id="SJZ90370.1"/>
    </source>
</evidence>
<gene>
    <name evidence="3" type="ORF">SAMN02745108_01920</name>
    <name evidence="2" type="ORF">SAMN05720469_10687</name>
</gene>
<dbReference type="EMBL" id="FRAW01000006">
    <property type="protein sequence ID" value="SHK45131.1"/>
    <property type="molecule type" value="Genomic_DNA"/>
</dbReference>
<evidence type="ECO:0000256" key="1">
    <source>
        <dbReference type="SAM" id="MobiDB-lite"/>
    </source>
</evidence>